<feature type="compositionally biased region" description="Polar residues" evidence="1">
    <location>
        <begin position="15"/>
        <end position="28"/>
    </location>
</feature>
<evidence type="ECO:0000313" key="3">
    <source>
        <dbReference type="Proteomes" id="UP001152607"/>
    </source>
</evidence>
<accession>A0A9W4UDS0</accession>
<name>A0A9W4UDS0_9PLEO</name>
<keyword evidence="3" id="KW-1185">Reference proteome</keyword>
<dbReference type="Proteomes" id="UP001152607">
    <property type="component" value="Unassembled WGS sequence"/>
</dbReference>
<dbReference type="AlphaFoldDB" id="A0A9W4UDS0"/>
<protein>
    <submittedName>
        <fullName evidence="2">Uncharacterized protein</fullName>
    </submittedName>
</protein>
<comment type="caution">
    <text evidence="2">The sequence shown here is derived from an EMBL/GenBank/DDBJ whole genome shotgun (WGS) entry which is preliminary data.</text>
</comment>
<sequence length="100" mass="10907">MATATTAPSSSSSSRHVGNSNSMATVTQYPVPGPTVTPLNLETLIQSLPACQRCRECRRGCDTLLPKCRFVQPMSCHTLQQLTSCSSQTMHQGWCQLHVQ</sequence>
<evidence type="ECO:0000256" key="1">
    <source>
        <dbReference type="SAM" id="MobiDB-lite"/>
    </source>
</evidence>
<dbReference type="OrthoDB" id="25921at2759"/>
<feature type="region of interest" description="Disordered" evidence="1">
    <location>
        <begin position="1"/>
        <end position="29"/>
    </location>
</feature>
<feature type="compositionally biased region" description="Low complexity" evidence="1">
    <location>
        <begin position="1"/>
        <end position="14"/>
    </location>
</feature>
<evidence type="ECO:0000313" key="2">
    <source>
        <dbReference type="EMBL" id="CAI6334538.1"/>
    </source>
</evidence>
<gene>
    <name evidence="2" type="ORF">PDIGIT_LOCUS7599</name>
</gene>
<proteinExistence type="predicted"/>
<dbReference type="EMBL" id="CAOQHR010000005">
    <property type="protein sequence ID" value="CAI6334538.1"/>
    <property type="molecule type" value="Genomic_DNA"/>
</dbReference>
<reference evidence="2" key="1">
    <citation type="submission" date="2023-01" db="EMBL/GenBank/DDBJ databases">
        <authorList>
            <person name="Van Ghelder C."/>
            <person name="Rancurel C."/>
        </authorList>
    </citation>
    <scope>NUCLEOTIDE SEQUENCE</scope>
    <source>
        <strain evidence="2">CNCM I-4278</strain>
    </source>
</reference>
<organism evidence="2 3">
    <name type="scientific">Periconia digitata</name>
    <dbReference type="NCBI Taxonomy" id="1303443"/>
    <lineage>
        <taxon>Eukaryota</taxon>
        <taxon>Fungi</taxon>
        <taxon>Dikarya</taxon>
        <taxon>Ascomycota</taxon>
        <taxon>Pezizomycotina</taxon>
        <taxon>Dothideomycetes</taxon>
        <taxon>Pleosporomycetidae</taxon>
        <taxon>Pleosporales</taxon>
        <taxon>Massarineae</taxon>
        <taxon>Periconiaceae</taxon>
        <taxon>Periconia</taxon>
    </lineage>
</organism>